<evidence type="ECO:0000313" key="3">
    <source>
        <dbReference type="Proteomes" id="UP000827284"/>
    </source>
</evidence>
<gene>
    <name evidence="2" type="ORF">EMPS_11375</name>
</gene>
<organism evidence="2 3">
    <name type="scientific">Entomortierella parvispora</name>
    <dbReference type="NCBI Taxonomy" id="205924"/>
    <lineage>
        <taxon>Eukaryota</taxon>
        <taxon>Fungi</taxon>
        <taxon>Fungi incertae sedis</taxon>
        <taxon>Mucoromycota</taxon>
        <taxon>Mortierellomycotina</taxon>
        <taxon>Mortierellomycetes</taxon>
        <taxon>Mortierellales</taxon>
        <taxon>Mortierellaceae</taxon>
        <taxon>Entomortierella</taxon>
    </lineage>
</organism>
<dbReference type="Gene3D" id="3.80.10.10">
    <property type="entry name" value="Ribonuclease Inhibitor"/>
    <property type="match status" value="1"/>
</dbReference>
<name>A0A9P3M1W6_9FUNG</name>
<sequence length="730" mass="82117">MLGLLIDSASDLTSLELHQPHLLYPKSSINVAYGSRQSRNDKGTRATEKDDMDLQALDVLLKRLLAKNKSLSTLRMIGIDTQTLVSNEVPSRAQPLFRAICDFKCQLTVIDIQDHSQHISNLSPRLLRQLLSSVSDTVEELSISLSVSDHVDESTLYPGRTVEGNGEDKPLLSTSRNSTTFPLRKLLIRGAMKGFGRYIWNDYLKGCRRVRSLTLGWTRDDLTDNSTWILSCLSKFVNLEELDLASWTTLEDHEIAAFLQIPHGLDSTRGPLVTSSGNSLSMNRTMMTGTGLRVLRVPGTDRFGTKSIQSLLQPHITGHIEKLSLIGCGANIRSRILTELLRSCPKLASLETMCRWESPRTRSVRLYAKWMDMSSRPWACTNLTVLKLMIVGVRGSTLAPSSSSGASLQVASQHGEMESGLTSGLLGTGYSQTFTRTMSLQGDQRMLQEKLAAELERHVCAQLGALVHLQELSLGLQFRETFGSWDYNTNQPQFDLDQVRMDDEELDEPDNEPSSFEGGPVPDFYSQYVSKVETLHDFELDYFERGNKTVDEDAINHEGYYSNESDDEYDEEDNVWDEEPPPPSPGFQSSSECLHLSLARGGLQLLSDLKQLRILNVQSMGHRIRLPELMWMVSNWPRLRILEGLFASQDPNPDLDKVNNGPMQPQRPSGHVEGMSDSDSDSSHSHRASLPSWDSRSNSRTERFYWSAERQKMAEEFLRETSPNLVLKHF</sequence>
<dbReference type="SUPFAM" id="SSF52047">
    <property type="entry name" value="RNI-like"/>
    <property type="match status" value="1"/>
</dbReference>
<protein>
    <submittedName>
        <fullName evidence="2">Uncharacterized protein</fullName>
    </submittedName>
</protein>
<dbReference type="OrthoDB" id="2418021at2759"/>
<dbReference type="AlphaFoldDB" id="A0A9P3M1W6"/>
<evidence type="ECO:0000256" key="1">
    <source>
        <dbReference type="SAM" id="MobiDB-lite"/>
    </source>
</evidence>
<feature type="region of interest" description="Disordered" evidence="1">
    <location>
        <begin position="554"/>
        <end position="591"/>
    </location>
</feature>
<dbReference type="EMBL" id="BQFW01000015">
    <property type="protein sequence ID" value="GJJ79016.1"/>
    <property type="molecule type" value="Genomic_DNA"/>
</dbReference>
<feature type="compositionally biased region" description="Acidic residues" evidence="1">
    <location>
        <begin position="564"/>
        <end position="580"/>
    </location>
</feature>
<reference evidence="2" key="1">
    <citation type="submission" date="2021-11" db="EMBL/GenBank/DDBJ databases">
        <authorList>
            <person name="Herlambang A."/>
            <person name="Guo Y."/>
            <person name="Takashima Y."/>
            <person name="Nishizawa T."/>
        </authorList>
    </citation>
    <scope>NUCLEOTIDE SEQUENCE</scope>
    <source>
        <strain evidence="2">E1425</strain>
    </source>
</reference>
<accession>A0A9P3M1W6</accession>
<keyword evidence="3" id="KW-1185">Reference proteome</keyword>
<proteinExistence type="predicted"/>
<evidence type="ECO:0000313" key="2">
    <source>
        <dbReference type="EMBL" id="GJJ79016.1"/>
    </source>
</evidence>
<dbReference type="Proteomes" id="UP000827284">
    <property type="component" value="Unassembled WGS sequence"/>
</dbReference>
<reference evidence="2" key="2">
    <citation type="journal article" date="2022" name="Microbiol. Resour. Announc.">
        <title>Whole-Genome Sequence of Entomortierella parvispora E1425, a Mucoromycotan Fungus Associated with Burkholderiaceae-Related Endosymbiotic Bacteria.</title>
        <authorList>
            <person name="Herlambang A."/>
            <person name="Guo Y."/>
            <person name="Takashima Y."/>
            <person name="Narisawa K."/>
            <person name="Ohta H."/>
            <person name="Nishizawa T."/>
        </authorList>
    </citation>
    <scope>NUCLEOTIDE SEQUENCE</scope>
    <source>
        <strain evidence="2">E1425</strain>
    </source>
</reference>
<feature type="region of interest" description="Disordered" evidence="1">
    <location>
        <begin position="652"/>
        <end position="700"/>
    </location>
</feature>
<dbReference type="InterPro" id="IPR032675">
    <property type="entry name" value="LRR_dom_sf"/>
</dbReference>
<comment type="caution">
    <text evidence="2">The sequence shown here is derived from an EMBL/GenBank/DDBJ whole genome shotgun (WGS) entry which is preliminary data.</text>
</comment>